<gene>
    <name evidence="5" type="ORF">ABR189_23405</name>
</gene>
<dbReference type="InterPro" id="IPR012373">
    <property type="entry name" value="Ferrdict_sens_TM"/>
</dbReference>
<feature type="domain" description="FecR protein" evidence="3">
    <location>
        <begin position="196"/>
        <end position="295"/>
    </location>
</feature>
<dbReference type="Proteomes" id="UP001549749">
    <property type="component" value="Unassembled WGS sequence"/>
</dbReference>
<dbReference type="PANTHER" id="PTHR30273">
    <property type="entry name" value="PERIPLASMIC SIGNAL SENSOR AND SIGMA FACTOR ACTIVATOR FECR-RELATED"/>
    <property type="match status" value="1"/>
</dbReference>
<evidence type="ECO:0000256" key="2">
    <source>
        <dbReference type="SAM" id="Phobius"/>
    </source>
</evidence>
<keyword evidence="2" id="KW-0472">Membrane</keyword>
<dbReference type="EMBL" id="JBEXAC010000002">
    <property type="protein sequence ID" value="MET7000358.1"/>
    <property type="molecule type" value="Genomic_DNA"/>
</dbReference>
<feature type="region of interest" description="Disordered" evidence="1">
    <location>
        <begin position="297"/>
        <end position="320"/>
    </location>
</feature>
<feature type="domain" description="Protein FecR C-terminal" evidence="4">
    <location>
        <begin position="354"/>
        <end position="420"/>
    </location>
</feature>
<dbReference type="Gene3D" id="3.55.50.30">
    <property type="match status" value="1"/>
</dbReference>
<evidence type="ECO:0000256" key="1">
    <source>
        <dbReference type="SAM" id="MobiDB-lite"/>
    </source>
</evidence>
<proteinExistence type="predicted"/>
<feature type="transmembrane region" description="Helical" evidence="2">
    <location>
        <begin position="90"/>
        <end position="107"/>
    </location>
</feature>
<evidence type="ECO:0000259" key="3">
    <source>
        <dbReference type="Pfam" id="PF04773"/>
    </source>
</evidence>
<accession>A0ABV2TBH0</accession>
<reference evidence="5 6" key="1">
    <citation type="submission" date="2024-06" db="EMBL/GenBank/DDBJ databases">
        <title>Chitinophaga defluvii sp. nov., isolated from municipal sewage.</title>
        <authorList>
            <person name="Zhang L."/>
        </authorList>
    </citation>
    <scope>NUCLEOTIDE SEQUENCE [LARGE SCALE GENOMIC DNA]</scope>
    <source>
        <strain evidence="5 6">H8</strain>
    </source>
</reference>
<keyword evidence="6" id="KW-1185">Reference proteome</keyword>
<dbReference type="RefSeq" id="WP_354662918.1">
    <property type="nucleotide sequence ID" value="NZ_JBEXAC010000002.1"/>
</dbReference>
<evidence type="ECO:0000313" key="5">
    <source>
        <dbReference type="EMBL" id="MET7000358.1"/>
    </source>
</evidence>
<dbReference type="InterPro" id="IPR006860">
    <property type="entry name" value="FecR"/>
</dbReference>
<dbReference type="InterPro" id="IPR032508">
    <property type="entry name" value="FecR_C"/>
</dbReference>
<evidence type="ECO:0000313" key="6">
    <source>
        <dbReference type="Proteomes" id="UP001549749"/>
    </source>
</evidence>
<sequence>MDVKRKEQLLEKCLSGALSDDERKALFAWLQRPDNEQEARAFLLRLVEENNGSVQLEEEDAGQILAAIFDEDKVRLIQPRKTLWRIGSRWAAAAVVIVIIGLGWFSWHQSQPDKAKITELPQVGDIPAPQGSRATITLANGSQVFLDSMRNGQLVQQGTVKLVKLANGQIAYQTADGQVASELQFNTLTNPRGSQVIDMQLSDGSRVWLNAGSAITYPVAFVGNARSVTLKGEGYFEVAKISFSGEGHAQHDGGKLPFIVAANGTVTEVLGTHFNVNAYHDELETKITLLEGAVRVSPTQPDQPTGGEAKNHRTPNFKPHILKPGEQAVVRHEQLIVNDRPNIEQVIAWKNGVFNFEDTPLEEVMRQLGRWYDIEVVYEKGVNLQTPFFGKISKQNTLNDIITALQESDVHFRIENKRQLIVMP</sequence>
<dbReference type="Pfam" id="PF16344">
    <property type="entry name" value="FecR_C"/>
    <property type="match status" value="1"/>
</dbReference>
<dbReference type="Gene3D" id="2.60.120.1440">
    <property type="match status" value="1"/>
</dbReference>
<organism evidence="5 6">
    <name type="scientific">Chitinophaga defluvii</name>
    <dbReference type="NCBI Taxonomy" id="3163343"/>
    <lineage>
        <taxon>Bacteria</taxon>
        <taxon>Pseudomonadati</taxon>
        <taxon>Bacteroidota</taxon>
        <taxon>Chitinophagia</taxon>
        <taxon>Chitinophagales</taxon>
        <taxon>Chitinophagaceae</taxon>
        <taxon>Chitinophaga</taxon>
    </lineage>
</organism>
<protein>
    <submittedName>
        <fullName evidence="5">FecR domain-containing protein</fullName>
    </submittedName>
</protein>
<keyword evidence="2" id="KW-0812">Transmembrane</keyword>
<name>A0ABV2TBH0_9BACT</name>
<keyword evidence="2" id="KW-1133">Transmembrane helix</keyword>
<comment type="caution">
    <text evidence="5">The sequence shown here is derived from an EMBL/GenBank/DDBJ whole genome shotgun (WGS) entry which is preliminary data.</text>
</comment>
<dbReference type="PANTHER" id="PTHR30273:SF2">
    <property type="entry name" value="PROTEIN FECR"/>
    <property type="match status" value="1"/>
</dbReference>
<evidence type="ECO:0000259" key="4">
    <source>
        <dbReference type="Pfam" id="PF16344"/>
    </source>
</evidence>
<dbReference type="Pfam" id="PF04773">
    <property type="entry name" value="FecR"/>
    <property type="match status" value="1"/>
</dbReference>